<reference evidence="4" key="1">
    <citation type="submission" date="2020-10" db="EMBL/GenBank/DDBJ databases">
        <authorList>
            <person name="Abbas A."/>
            <person name="Razzaq R."/>
            <person name="Waqas M."/>
            <person name="Abbas N."/>
            <person name="Nielsen T.K."/>
            <person name="Hansen L.H."/>
            <person name="Hussain S."/>
            <person name="Shahid M."/>
        </authorList>
    </citation>
    <scope>NUCLEOTIDE SEQUENCE</scope>
    <source>
        <strain evidence="4">S14</strain>
    </source>
</reference>
<evidence type="ECO:0000256" key="1">
    <source>
        <dbReference type="ARBA" id="ARBA00005369"/>
    </source>
</evidence>
<comment type="caution">
    <text evidence="4">The sequence shown here is derived from an EMBL/GenBank/DDBJ whole genome shotgun (WGS) entry which is preliminary data.</text>
</comment>
<name>A0ABU1DDI0_9HYPH</name>
<dbReference type="InterPro" id="IPR029063">
    <property type="entry name" value="SAM-dependent_MTases_sf"/>
</dbReference>
<dbReference type="InterPro" id="IPR000682">
    <property type="entry name" value="PCMT"/>
</dbReference>
<dbReference type="Gene3D" id="3.40.50.150">
    <property type="entry name" value="Vaccinia Virus protein VP39"/>
    <property type="match status" value="1"/>
</dbReference>
<evidence type="ECO:0000256" key="3">
    <source>
        <dbReference type="ARBA" id="ARBA00030757"/>
    </source>
</evidence>
<evidence type="ECO:0000256" key="2">
    <source>
        <dbReference type="ARBA" id="ARBA00013346"/>
    </source>
</evidence>
<gene>
    <name evidence="4" type="ORF">IHQ68_05660</name>
</gene>
<evidence type="ECO:0000313" key="5">
    <source>
        <dbReference type="Proteomes" id="UP001181622"/>
    </source>
</evidence>
<dbReference type="Pfam" id="PF01135">
    <property type="entry name" value="PCMT"/>
    <property type="match status" value="1"/>
</dbReference>
<evidence type="ECO:0000313" key="4">
    <source>
        <dbReference type="EMBL" id="MDR4306103.1"/>
    </source>
</evidence>
<proteinExistence type="inferred from homology"/>
<dbReference type="EMBL" id="JADBEO010000009">
    <property type="protein sequence ID" value="MDR4306103.1"/>
    <property type="molecule type" value="Genomic_DNA"/>
</dbReference>
<protein>
    <recommendedName>
        <fullName evidence="2">Protein-L-isoaspartate O-methyltransferase</fullName>
    </recommendedName>
    <alternativeName>
        <fullName evidence="3">Protein L-isoaspartyl methyltransferase</fullName>
    </alternativeName>
</protein>
<organism evidence="4 5">
    <name type="scientific">Chelatococcus sambhunathii</name>
    <dbReference type="NCBI Taxonomy" id="363953"/>
    <lineage>
        <taxon>Bacteria</taxon>
        <taxon>Pseudomonadati</taxon>
        <taxon>Pseudomonadota</taxon>
        <taxon>Alphaproteobacteria</taxon>
        <taxon>Hyphomicrobiales</taxon>
        <taxon>Chelatococcaceae</taxon>
        <taxon>Chelatococcus</taxon>
    </lineage>
</organism>
<keyword evidence="5" id="KW-1185">Reference proteome</keyword>
<dbReference type="PANTHER" id="PTHR11579:SF18">
    <property type="entry name" value="PROTEIN-L-ISOASPARTATE O-METHYLTRANSFERASE"/>
    <property type="match status" value="1"/>
</dbReference>
<dbReference type="CDD" id="cd02440">
    <property type="entry name" value="AdoMet_MTases"/>
    <property type="match status" value="1"/>
</dbReference>
<accession>A0ABU1DDI0</accession>
<comment type="similarity">
    <text evidence="1">Belongs to the methyltransferase superfamily. L-isoaspartyl/D-aspartyl protein methyltransferase family.</text>
</comment>
<sequence>MTDFDRLRVGMVDGQIRTADVTDHRVISAFLSVPREDYVPEARRGLAYLDARVPLGAPGRATLDPMTLAKLVQLADPQEDDKVLVVGCGLGYAVAIFAELAGSVVGLEVEPTLAVVAEDRFAGRAGVKIVEGPLPEGSPADAPFDLIFCDGSVSTRLDALARQLAPDGRLIAITGDGRSTKATVLRRAGDGVATSTAFDAFGPALPGFERAETFAF</sequence>
<dbReference type="PANTHER" id="PTHR11579">
    <property type="entry name" value="PROTEIN-L-ISOASPARTATE O-METHYLTRANSFERASE"/>
    <property type="match status" value="1"/>
</dbReference>
<dbReference type="Proteomes" id="UP001181622">
    <property type="component" value="Unassembled WGS sequence"/>
</dbReference>
<dbReference type="RefSeq" id="WP_309389687.1">
    <property type="nucleotide sequence ID" value="NZ_JADBEO010000009.1"/>
</dbReference>
<dbReference type="SUPFAM" id="SSF53335">
    <property type="entry name" value="S-adenosyl-L-methionine-dependent methyltransferases"/>
    <property type="match status" value="1"/>
</dbReference>